<protein>
    <submittedName>
        <fullName evidence="2">Uncharacterized protein</fullName>
    </submittedName>
</protein>
<keyword evidence="3" id="KW-1185">Reference proteome</keyword>
<dbReference type="AlphaFoldDB" id="A0AAD7N703"/>
<evidence type="ECO:0000313" key="3">
    <source>
        <dbReference type="Proteomes" id="UP001215598"/>
    </source>
</evidence>
<evidence type="ECO:0000313" key="2">
    <source>
        <dbReference type="EMBL" id="KAJ7749394.1"/>
    </source>
</evidence>
<accession>A0AAD7N703</accession>
<feature type="compositionally biased region" description="Low complexity" evidence="1">
    <location>
        <begin position="169"/>
        <end position="184"/>
    </location>
</feature>
<name>A0AAD7N703_9AGAR</name>
<feature type="compositionally biased region" description="Low complexity" evidence="1">
    <location>
        <begin position="193"/>
        <end position="210"/>
    </location>
</feature>
<dbReference type="EMBL" id="JARKIB010000069">
    <property type="protein sequence ID" value="KAJ7749394.1"/>
    <property type="molecule type" value="Genomic_DNA"/>
</dbReference>
<proteinExistence type="predicted"/>
<sequence length="476" mass="51559">MDGMQLPPQFWDSSGETRRRPPPVYSASVADGPPPFVPADYGPTSAPMMDQGFFNLSAPPLPPSMLQTIYFAFPEVSNSASWDAVSFWLQPAPEPPSTGSSVEHLFDHSYAFQPAATRPPSTGSSAGDLSDDSYGFQQVAERPPSTSSSADNLFYDSYNIDLLMGAVPQPSESSSRFSSAPPLSIAEDDDWSSRGWLSSNSRSPSAAPPSGYDSPSGDYPLSVSVEIGPWEDNRAPDPSSVEPDIHPVDEAKDIDALLGWDYEPSNVKWLDSDVSSEVAEFPEGMMLTAKQKIYAFHRVKGCPSQFPFFRQRTAFLIDLTEVPDVNPDPEVTVDQLIRDQDTHSWGRSTGGRSKPDAFLPGSFFGLSGNSTVACRRAAPECAGVAACESLDPAFLKQERRELDPEDIRILAAATIRTREMQDNTEVGRTLAYGFPDWFCFAVSPPLSGSTIPSRAGIAKAFARTGHNVTVPFACAS</sequence>
<feature type="region of interest" description="Disordered" evidence="1">
    <location>
        <begin position="169"/>
        <end position="218"/>
    </location>
</feature>
<feature type="region of interest" description="Disordered" evidence="1">
    <location>
        <begin position="1"/>
        <end position="35"/>
    </location>
</feature>
<gene>
    <name evidence="2" type="ORF">B0H16DRAFT_1461173</name>
</gene>
<dbReference type="Proteomes" id="UP001215598">
    <property type="component" value="Unassembled WGS sequence"/>
</dbReference>
<organism evidence="2 3">
    <name type="scientific">Mycena metata</name>
    <dbReference type="NCBI Taxonomy" id="1033252"/>
    <lineage>
        <taxon>Eukaryota</taxon>
        <taxon>Fungi</taxon>
        <taxon>Dikarya</taxon>
        <taxon>Basidiomycota</taxon>
        <taxon>Agaricomycotina</taxon>
        <taxon>Agaricomycetes</taxon>
        <taxon>Agaricomycetidae</taxon>
        <taxon>Agaricales</taxon>
        <taxon>Marasmiineae</taxon>
        <taxon>Mycenaceae</taxon>
        <taxon>Mycena</taxon>
    </lineage>
</organism>
<comment type="caution">
    <text evidence="2">The sequence shown here is derived from an EMBL/GenBank/DDBJ whole genome shotgun (WGS) entry which is preliminary data.</text>
</comment>
<reference evidence="2" key="1">
    <citation type="submission" date="2023-03" db="EMBL/GenBank/DDBJ databases">
        <title>Massive genome expansion in bonnet fungi (Mycena s.s.) driven by repeated elements and novel gene families across ecological guilds.</title>
        <authorList>
            <consortium name="Lawrence Berkeley National Laboratory"/>
            <person name="Harder C.B."/>
            <person name="Miyauchi S."/>
            <person name="Viragh M."/>
            <person name="Kuo A."/>
            <person name="Thoen E."/>
            <person name="Andreopoulos B."/>
            <person name="Lu D."/>
            <person name="Skrede I."/>
            <person name="Drula E."/>
            <person name="Henrissat B."/>
            <person name="Morin E."/>
            <person name="Kohler A."/>
            <person name="Barry K."/>
            <person name="LaButti K."/>
            <person name="Morin E."/>
            <person name="Salamov A."/>
            <person name="Lipzen A."/>
            <person name="Mereny Z."/>
            <person name="Hegedus B."/>
            <person name="Baldrian P."/>
            <person name="Stursova M."/>
            <person name="Weitz H."/>
            <person name="Taylor A."/>
            <person name="Grigoriev I.V."/>
            <person name="Nagy L.G."/>
            <person name="Martin F."/>
            <person name="Kauserud H."/>
        </authorList>
    </citation>
    <scope>NUCLEOTIDE SEQUENCE</scope>
    <source>
        <strain evidence="2">CBHHK182m</strain>
    </source>
</reference>
<evidence type="ECO:0000256" key="1">
    <source>
        <dbReference type="SAM" id="MobiDB-lite"/>
    </source>
</evidence>